<reference evidence="2" key="1">
    <citation type="journal article" date="2013" name="ISME J.">
        <title>A small predatory core genome in the divergent marine Bacteriovorax marinus SJ and the terrestrial Bdellovibrio bacteriovorus.</title>
        <authorList>
            <person name="Crossman L.C."/>
            <person name="Chen H."/>
            <person name="Cerdeno-Tarraga A.M."/>
            <person name="Brooks K."/>
            <person name="Quail M.A."/>
            <person name="Pineiro S.A."/>
            <person name="Hobley L."/>
            <person name="Sockett R.E."/>
            <person name="Bentley S.D."/>
            <person name="Parkhill J."/>
            <person name="Williams H.N."/>
            <person name="Stine O.C."/>
        </authorList>
    </citation>
    <scope>NUCLEOTIDE SEQUENCE [LARGE SCALE GENOMIC DNA]</scope>
    <source>
        <strain evidence="2">ATCC BAA-682 / DSM 15412 / SJ</strain>
    </source>
</reference>
<dbReference type="STRING" id="862908.BMS_2948"/>
<dbReference type="HOGENOM" id="CLU_1413410_0_0_7"/>
<dbReference type="EMBL" id="FQ312005">
    <property type="protein sequence ID" value="CBW27716.1"/>
    <property type="molecule type" value="Genomic_DNA"/>
</dbReference>
<keyword evidence="2" id="KW-1185">Reference proteome</keyword>
<evidence type="ECO:0000313" key="1">
    <source>
        <dbReference type="EMBL" id="CBW27716.1"/>
    </source>
</evidence>
<name>E1WYS6_HALMS</name>
<dbReference type="OrthoDB" id="5296378at2"/>
<dbReference type="KEGG" id="bmx:BMS_2948"/>
<dbReference type="AlphaFoldDB" id="E1WYS6"/>
<accession>E1WYS6</accession>
<evidence type="ECO:0000313" key="2">
    <source>
        <dbReference type="Proteomes" id="UP000008963"/>
    </source>
</evidence>
<gene>
    <name evidence="1" type="ordered locus">BMS_2948</name>
</gene>
<dbReference type="PATRIC" id="fig|862908.3.peg.2819"/>
<proteinExistence type="predicted"/>
<sequence>MKNLRKFNIKLENGKYKNILLILIFSLTFQVASATEKDFTLGKNKINLHYPKGWQHAFNFLNTPLTLFGPVLNGRRAVVSINNTNIKDFSFNKKDLQDNEDNYKNGRLKWLKKNKGKVVRFTGYRISKWKNIPEIHSIGYSYTIKNDLFLEKSYFFNCNNELFNISTLMTWEQNKSHGKEVKKILSSFKCLK</sequence>
<organism evidence="1 2">
    <name type="scientific">Halobacteriovorax marinus (strain ATCC BAA-682 / DSM 15412 / SJ)</name>
    <name type="common">Bacteriovorax marinus</name>
    <dbReference type="NCBI Taxonomy" id="862908"/>
    <lineage>
        <taxon>Bacteria</taxon>
        <taxon>Pseudomonadati</taxon>
        <taxon>Bdellovibrionota</taxon>
        <taxon>Bacteriovoracia</taxon>
        <taxon>Bacteriovoracales</taxon>
        <taxon>Halobacteriovoraceae</taxon>
        <taxon>Halobacteriovorax</taxon>
    </lineage>
</organism>
<dbReference type="RefSeq" id="WP_014245490.1">
    <property type="nucleotide sequence ID" value="NC_016620.1"/>
</dbReference>
<dbReference type="Proteomes" id="UP000008963">
    <property type="component" value="Chromosome"/>
</dbReference>
<protein>
    <submittedName>
        <fullName evidence="1">Exported protein</fullName>
    </submittedName>
</protein>